<proteinExistence type="predicted"/>
<dbReference type="PANTHER" id="PTHR24148">
    <property type="entry name" value="ANKYRIN REPEAT DOMAIN-CONTAINING PROTEIN 39 HOMOLOG-RELATED"/>
    <property type="match status" value="1"/>
</dbReference>
<gene>
    <name evidence="2" type="ORF">GTA08_BOTSDO13794</name>
</gene>
<evidence type="ECO:0000313" key="3">
    <source>
        <dbReference type="Proteomes" id="UP000572817"/>
    </source>
</evidence>
<comment type="caution">
    <text evidence="2">The sequence shown here is derived from an EMBL/GenBank/DDBJ whole genome shotgun (WGS) entry which is preliminary data.</text>
</comment>
<dbReference type="PANTHER" id="PTHR24148:SF73">
    <property type="entry name" value="HET DOMAIN PROTEIN (AFU_ORTHOLOGUE AFUA_8G01020)"/>
    <property type="match status" value="1"/>
</dbReference>
<feature type="domain" description="Heterokaryon incompatibility" evidence="1">
    <location>
        <begin position="66"/>
        <end position="233"/>
    </location>
</feature>
<dbReference type="InterPro" id="IPR010730">
    <property type="entry name" value="HET"/>
</dbReference>
<evidence type="ECO:0000259" key="1">
    <source>
        <dbReference type="Pfam" id="PF06985"/>
    </source>
</evidence>
<evidence type="ECO:0000313" key="2">
    <source>
        <dbReference type="EMBL" id="KAF4310730.1"/>
    </source>
</evidence>
<reference evidence="2" key="1">
    <citation type="submission" date="2020-04" db="EMBL/GenBank/DDBJ databases">
        <title>Genome Assembly and Annotation of Botryosphaeria dothidea sdau 11-99, a Latent Pathogen of Apple Fruit Ring Rot in China.</title>
        <authorList>
            <person name="Yu C."/>
            <person name="Diao Y."/>
            <person name="Lu Q."/>
            <person name="Zhao J."/>
            <person name="Cui S."/>
            <person name="Peng C."/>
            <person name="He B."/>
            <person name="Liu H."/>
        </authorList>
    </citation>
    <scope>NUCLEOTIDE SEQUENCE [LARGE SCALE GENOMIC DNA]</scope>
    <source>
        <strain evidence="2">Sdau11-99</strain>
    </source>
</reference>
<keyword evidence="3" id="KW-1185">Reference proteome</keyword>
<protein>
    <recommendedName>
        <fullName evidence="1">Heterokaryon incompatibility domain-containing protein</fullName>
    </recommendedName>
</protein>
<dbReference type="Proteomes" id="UP000572817">
    <property type="component" value="Unassembled WGS sequence"/>
</dbReference>
<dbReference type="InterPro" id="IPR052895">
    <property type="entry name" value="HetReg/Transcr_Mod"/>
</dbReference>
<dbReference type="OrthoDB" id="5386682at2759"/>
<dbReference type="Pfam" id="PF06985">
    <property type="entry name" value="HET"/>
    <property type="match status" value="1"/>
</dbReference>
<accession>A0A8H4IZY9</accession>
<dbReference type="Pfam" id="PF26639">
    <property type="entry name" value="Het-6_barrel"/>
    <property type="match status" value="1"/>
</dbReference>
<sequence length="698" mass="79682">MVGQCVKSTAQGSETLCNDYTDYHELDNSTRETRLLEIMPGKDDESLSCRLFRVPESYWGQDEYEYVALSYTWGNMHEQGTIMLSHSNIMREGEISHGFFKPFHVTKNLYDHLKDVRAESGHSRFWIDALCINQGDDDERADQVRMMGQIYGSASQVWIRPGRSSEVKQAVWFIKAISRLSRDTSQLSREALRKMADFSFLIGDERLSPWDIARNFSQLFKQSWFRRVWVLQEVFRARGPVLVHGGVHNIIPWSSVLFAMDLQAWIWAHNPENPFSDIATVPTVWRSLVEKGHGTLEPGRNESALTLLELFRESCFEMKSKDARDKLFALLGLARETSAASSSHGPTSPRLAIDYGKTVSDVFCDFTIWCIEHYGNLDVLSVVGETARGTCPEYCCDTWADPQASEHPSWALWHVGKAYKMRNNLALDGSDFNLAAHIPIDFELLGMTTYGHTLKLRGLCIGTVRSVVPGAWHVKNFHGIREPALLDCQTHGKYNLSLHDMWGALRSPRVSFPDRESQWMLGCPDSGYNGDEEAMIRDFLETLMLKSPGNRTGNIWEEVHIAETLPRHWKRGDPDMQYMPSGPREYLQVAKAPSEDEMHPLYDFARNVKADGKYLFISDEWRLGLGLPELQPGDVIVALFGGRVPYILRPKKPKQPEYETEELEWEFIGECFLHGRMSRSIVDARIQNGAQAEIFHLT</sequence>
<dbReference type="AlphaFoldDB" id="A0A8H4IZY9"/>
<name>A0A8H4IZY9_9PEZI</name>
<organism evidence="2 3">
    <name type="scientific">Botryosphaeria dothidea</name>
    <dbReference type="NCBI Taxonomy" id="55169"/>
    <lineage>
        <taxon>Eukaryota</taxon>
        <taxon>Fungi</taxon>
        <taxon>Dikarya</taxon>
        <taxon>Ascomycota</taxon>
        <taxon>Pezizomycotina</taxon>
        <taxon>Dothideomycetes</taxon>
        <taxon>Dothideomycetes incertae sedis</taxon>
        <taxon>Botryosphaeriales</taxon>
        <taxon>Botryosphaeriaceae</taxon>
        <taxon>Botryosphaeria</taxon>
    </lineage>
</organism>
<dbReference type="EMBL" id="WWBZ02000013">
    <property type="protein sequence ID" value="KAF4310730.1"/>
    <property type="molecule type" value="Genomic_DNA"/>
</dbReference>